<dbReference type="Proteomes" id="UP001341281">
    <property type="component" value="Chromosome 03"/>
</dbReference>
<protein>
    <submittedName>
        <fullName evidence="1">Uncharacterized protein</fullName>
    </submittedName>
</protein>
<name>A0AAQ3WKL2_PASNO</name>
<dbReference type="EMBL" id="CP144747">
    <property type="protein sequence ID" value="WVZ64885.1"/>
    <property type="molecule type" value="Genomic_DNA"/>
</dbReference>
<reference evidence="1 2" key="1">
    <citation type="submission" date="2024-02" db="EMBL/GenBank/DDBJ databases">
        <title>High-quality chromosome-scale genome assembly of Pensacola bahiagrass (Paspalum notatum Flugge var. saurae).</title>
        <authorList>
            <person name="Vega J.M."/>
            <person name="Podio M."/>
            <person name="Orjuela J."/>
            <person name="Siena L.A."/>
            <person name="Pessino S.C."/>
            <person name="Combes M.C."/>
            <person name="Mariac C."/>
            <person name="Albertini E."/>
            <person name="Pupilli F."/>
            <person name="Ortiz J.P.A."/>
            <person name="Leblanc O."/>
        </authorList>
    </citation>
    <scope>NUCLEOTIDE SEQUENCE [LARGE SCALE GENOMIC DNA]</scope>
    <source>
        <strain evidence="1">R1</strain>
        <tissue evidence="1">Leaf</tissue>
    </source>
</reference>
<dbReference type="AlphaFoldDB" id="A0AAQ3WKL2"/>
<evidence type="ECO:0000313" key="2">
    <source>
        <dbReference type="Proteomes" id="UP001341281"/>
    </source>
</evidence>
<organism evidence="1 2">
    <name type="scientific">Paspalum notatum var. saurae</name>
    <dbReference type="NCBI Taxonomy" id="547442"/>
    <lineage>
        <taxon>Eukaryota</taxon>
        <taxon>Viridiplantae</taxon>
        <taxon>Streptophyta</taxon>
        <taxon>Embryophyta</taxon>
        <taxon>Tracheophyta</taxon>
        <taxon>Spermatophyta</taxon>
        <taxon>Magnoliopsida</taxon>
        <taxon>Liliopsida</taxon>
        <taxon>Poales</taxon>
        <taxon>Poaceae</taxon>
        <taxon>PACMAD clade</taxon>
        <taxon>Panicoideae</taxon>
        <taxon>Andropogonodae</taxon>
        <taxon>Paspaleae</taxon>
        <taxon>Paspalinae</taxon>
        <taxon>Paspalum</taxon>
    </lineage>
</organism>
<proteinExistence type="predicted"/>
<evidence type="ECO:0000313" key="1">
    <source>
        <dbReference type="EMBL" id="WVZ64885.1"/>
    </source>
</evidence>
<keyword evidence="2" id="KW-1185">Reference proteome</keyword>
<sequence>MEWINEQLTKKEAMRIGLAQMVTQEITSSVNLVGWYYVLISIHHLSSEVLDPMIDHTIYQKQNIHTYEVALHSSFKTCSEFRLMGNNAVETYLELVTSPGQFISCSAVGIGINLLGGVLIQTQYRQTPKLLKVPVSHYREEPFRSPSMNQISWLRRSPVASVSDQL</sequence>
<accession>A0AAQ3WKL2</accession>
<gene>
    <name evidence="1" type="ORF">U9M48_014339</name>
</gene>